<dbReference type="Pfam" id="PF01575">
    <property type="entry name" value="MaoC_dehydratas"/>
    <property type="match status" value="1"/>
</dbReference>
<reference evidence="2 3" key="1">
    <citation type="submission" date="2019-05" db="EMBL/GenBank/DDBJ databases">
        <authorList>
            <consortium name="Science for Life Laboratories"/>
        </authorList>
    </citation>
    <scope>NUCLEOTIDE SEQUENCE [LARGE SCALE GENOMIC DNA]</scope>
    <source>
        <strain evidence="2">Soil9</strain>
    </source>
</reference>
<name>A0A6P2D6L6_9BACT</name>
<dbReference type="AlphaFoldDB" id="A0A6P2D6L6"/>
<gene>
    <name evidence="2" type="ORF">SOIL9_19400</name>
</gene>
<feature type="domain" description="MaoC-like" evidence="1">
    <location>
        <begin position="20"/>
        <end position="116"/>
    </location>
</feature>
<protein>
    <recommendedName>
        <fullName evidence="1">MaoC-like domain-containing protein</fullName>
    </recommendedName>
</protein>
<evidence type="ECO:0000259" key="1">
    <source>
        <dbReference type="Pfam" id="PF01575"/>
    </source>
</evidence>
<accession>A0A6P2D6L6</accession>
<sequence>MSDELLCFEELDVGREWVSPERVVSTEDIGCFAGLTGDRNPIHLDPEFARTTPFRRCIAHGLLGLSLAGGLAAGAPPVRTVAFLELREWQFRAPVYPGDAIRVTSRVLEKQPQGRGRRGTVVWQIRVLNQNDRVVQEGVTATLVETAQKIARSPNSAAA</sequence>
<dbReference type="PANTHER" id="PTHR43664:SF1">
    <property type="entry name" value="BETA-METHYLMALYL-COA DEHYDRATASE"/>
    <property type="match status" value="1"/>
</dbReference>
<dbReference type="KEGG" id="gms:SOIL9_19400"/>
<dbReference type="Gene3D" id="3.10.129.10">
    <property type="entry name" value="Hotdog Thioesterase"/>
    <property type="match status" value="1"/>
</dbReference>
<dbReference type="InterPro" id="IPR052342">
    <property type="entry name" value="MCH/BMMD"/>
</dbReference>
<organism evidence="2 3">
    <name type="scientific">Gemmata massiliana</name>
    <dbReference type="NCBI Taxonomy" id="1210884"/>
    <lineage>
        <taxon>Bacteria</taxon>
        <taxon>Pseudomonadati</taxon>
        <taxon>Planctomycetota</taxon>
        <taxon>Planctomycetia</taxon>
        <taxon>Gemmatales</taxon>
        <taxon>Gemmataceae</taxon>
        <taxon>Gemmata</taxon>
    </lineage>
</organism>
<dbReference type="SUPFAM" id="SSF54637">
    <property type="entry name" value="Thioesterase/thiol ester dehydrase-isomerase"/>
    <property type="match status" value="1"/>
</dbReference>
<dbReference type="RefSeq" id="WP_162670145.1">
    <property type="nucleotide sequence ID" value="NZ_LR593886.1"/>
</dbReference>
<dbReference type="InterPro" id="IPR002539">
    <property type="entry name" value="MaoC-like_dom"/>
</dbReference>
<keyword evidence="3" id="KW-1185">Reference proteome</keyword>
<evidence type="ECO:0000313" key="2">
    <source>
        <dbReference type="EMBL" id="VTR95774.1"/>
    </source>
</evidence>
<dbReference type="Proteomes" id="UP000464178">
    <property type="component" value="Chromosome"/>
</dbReference>
<dbReference type="PANTHER" id="PTHR43664">
    <property type="entry name" value="MONOAMINE OXIDASE-RELATED"/>
    <property type="match status" value="1"/>
</dbReference>
<evidence type="ECO:0000313" key="3">
    <source>
        <dbReference type="Proteomes" id="UP000464178"/>
    </source>
</evidence>
<dbReference type="EMBL" id="LR593886">
    <property type="protein sequence ID" value="VTR95774.1"/>
    <property type="molecule type" value="Genomic_DNA"/>
</dbReference>
<proteinExistence type="predicted"/>
<dbReference type="InterPro" id="IPR029069">
    <property type="entry name" value="HotDog_dom_sf"/>
</dbReference>